<dbReference type="CTD" id="31842"/>
<sequence>MWPYYDTEDWSVLPPELNRRFNPAFNMASIKQAFNEAVERVRMPVPTRLRDLIRQIRAARTAAEERTVVNKECAYIRSTFREEDSVWRCRNIAKLLYIHMLGYPAHFGQLECLKLIASPKFTDKRIGYLGAMLLLDERQDVHLLITNCLKNDLNSSTQFVIGLALCTLGAIASPEMARDLASEVERLMKSPNAYIRKKAALCAFRIIRRVPELMEMFLPATRSLITEKNHGVLITGVTLITEMCENSVDTLNHFKKIVPNLVRILKNLILAGYSPEHDVSGVSDPFLQVKILRLLRILGRNDVDTSEAMNDILAQVATNTETTKNVGNTILYETVLSIMDIKSESGLRVLAVNILGRFLLNNDKNIRYVALNTLLKTVYMDTSAVQRHRSTILECLKDPDVSIRRRAMELSFALVNTNNIRNMMKELLLFLERADPEFKAQCSSNIVMSAERFAPNKRWHLETLFKVLVAAGNYVRDDVVACTIQLISETQPQQGYAVGALWRALEKDTSDKQPLAQVATWCIGEYGDLLLYGPPSEDAETPVNLTEDEIIDVYQRLLWSPQNTVVTKQYTLLSLTKLSTRFQKGHEKIRQIIDTFGSNLHIELQQRGIEFSQLFRKYDHLRPALLERMPPMETARPQANGIIGLVNGEPEPEDEKSTILESATTTSDSSALLDLLGTTDVGVTMPVATTNKNSSPSSTTAHNNDLLDLLGSLDLNTPTPVAPTLPLQPQSPSTPMFSPTNNSNFLVDGLLNTPSVQNELPNMMIFDKSGLKITFKLERPPDIPDLLVINMLAQNSGSTILTDFLFQAAVPRTFQLQMLSPSSTVIPPSGQVTQVLRVTNMNRASLRMRLRISYTGPTGPVLEQTEVNNFPVSTSQ</sequence>
<evidence type="ECO:0000313" key="13">
    <source>
        <dbReference type="RefSeq" id="XP_024868547.1"/>
    </source>
</evidence>
<comment type="subcellular location">
    <subcellularLocation>
        <location evidence="1">Cytoplasmic vesicle membrane</location>
    </subcellularLocation>
    <subcellularLocation>
        <location evidence="9">Endomembrane system</location>
        <topology evidence="9">Peripheral membrane protein</topology>
        <orientation evidence="9">Cytoplasmic side</orientation>
    </subcellularLocation>
    <subcellularLocation>
        <location evidence="2">Golgi apparatus</location>
    </subcellularLocation>
</comment>
<evidence type="ECO:0000259" key="11">
    <source>
        <dbReference type="PROSITE" id="PS50180"/>
    </source>
</evidence>
<dbReference type="InterPro" id="IPR002553">
    <property type="entry name" value="Clathrin/coatomer_adapt-like_N"/>
</dbReference>
<evidence type="ECO:0000256" key="3">
    <source>
        <dbReference type="ARBA" id="ARBA00006613"/>
    </source>
</evidence>
<dbReference type="InterPro" id="IPR017107">
    <property type="entry name" value="AP1_complex_gsu"/>
</dbReference>
<evidence type="ECO:0000256" key="1">
    <source>
        <dbReference type="ARBA" id="ARBA00004156"/>
    </source>
</evidence>
<name>A0A6J1PG59_9HYME</name>
<dbReference type="SUPFAM" id="SSF48371">
    <property type="entry name" value="ARM repeat"/>
    <property type="match status" value="1"/>
</dbReference>
<evidence type="ECO:0000256" key="7">
    <source>
        <dbReference type="ARBA" id="ARBA00023136"/>
    </source>
</evidence>
<keyword evidence="8 10" id="KW-0968">Cytoplasmic vesicle</keyword>
<protein>
    <recommendedName>
        <fullName evidence="10">AP-1 complex subunit gamma</fullName>
    </recommendedName>
</protein>
<dbReference type="RefSeq" id="XP_024868547.1">
    <property type="nucleotide sequence ID" value="XM_025012779.1"/>
</dbReference>
<comment type="similarity">
    <text evidence="3 10">Belongs to the adaptor complexes large subunit family.</text>
</comment>
<evidence type="ECO:0000256" key="5">
    <source>
        <dbReference type="ARBA" id="ARBA00022927"/>
    </source>
</evidence>
<keyword evidence="4 10" id="KW-0813">Transport</keyword>
<dbReference type="InterPro" id="IPR016024">
    <property type="entry name" value="ARM-type_fold"/>
</dbReference>
<evidence type="ECO:0000256" key="2">
    <source>
        <dbReference type="ARBA" id="ARBA00004555"/>
    </source>
</evidence>
<dbReference type="InterPro" id="IPR050840">
    <property type="entry name" value="Adaptor_Complx_Large_Subunit"/>
</dbReference>
<keyword evidence="7 10" id="KW-0472">Membrane</keyword>
<dbReference type="Pfam" id="PF02883">
    <property type="entry name" value="Alpha_adaptinC2"/>
    <property type="match status" value="1"/>
</dbReference>
<keyword evidence="6 10" id="KW-0333">Golgi apparatus</keyword>
<dbReference type="GO" id="GO:0006886">
    <property type="term" value="P:intracellular protein transport"/>
    <property type="evidence" value="ECO:0007669"/>
    <property type="project" value="UniProtKB-UniRule"/>
</dbReference>
<dbReference type="GeneID" id="112452519"/>
<dbReference type="Pfam" id="PF01602">
    <property type="entry name" value="Adaptin_N"/>
    <property type="match status" value="1"/>
</dbReference>
<dbReference type="InterPro" id="IPR008152">
    <property type="entry name" value="Clathrin_a/b/g-adaptin_app_Ig"/>
</dbReference>
<accession>A0A6J1PG59</accession>
<dbReference type="PIRSF" id="PIRSF037094">
    <property type="entry name" value="AP1_complex_gamma"/>
    <property type="match status" value="1"/>
</dbReference>
<dbReference type="Gene3D" id="1.25.10.10">
    <property type="entry name" value="Leucine-rich Repeat Variant"/>
    <property type="match status" value="1"/>
</dbReference>
<dbReference type="AlphaFoldDB" id="A0A6J1PG59"/>
<evidence type="ECO:0000256" key="10">
    <source>
        <dbReference type="PIRNR" id="PIRNR037094"/>
    </source>
</evidence>
<dbReference type="SMART" id="SM00809">
    <property type="entry name" value="Alpha_adaptinC2"/>
    <property type="match status" value="1"/>
</dbReference>
<feature type="domain" description="GAE" evidence="11">
    <location>
        <begin position="758"/>
        <end position="871"/>
    </location>
</feature>
<dbReference type="GO" id="GO:0030121">
    <property type="term" value="C:AP-1 adaptor complex"/>
    <property type="evidence" value="ECO:0007669"/>
    <property type="project" value="InterPro"/>
</dbReference>
<reference evidence="13" key="1">
    <citation type="submission" date="2025-08" db="UniProtKB">
        <authorList>
            <consortium name="RefSeq"/>
        </authorList>
    </citation>
    <scope>IDENTIFICATION</scope>
    <source>
        <tissue evidence="13">Whole body</tissue>
    </source>
</reference>
<gene>
    <name evidence="13" type="primary">LOC112452519</name>
</gene>
<dbReference type="InterPro" id="IPR013041">
    <property type="entry name" value="Clathrin_app_Ig-like_sf"/>
</dbReference>
<evidence type="ECO:0000313" key="12">
    <source>
        <dbReference type="Proteomes" id="UP000504618"/>
    </source>
</evidence>
<evidence type="ECO:0000256" key="6">
    <source>
        <dbReference type="ARBA" id="ARBA00023034"/>
    </source>
</evidence>
<dbReference type="PANTHER" id="PTHR22780">
    <property type="entry name" value="ADAPTIN, ALPHA/GAMMA/EPSILON"/>
    <property type="match status" value="1"/>
</dbReference>
<dbReference type="GO" id="GO:0016192">
    <property type="term" value="P:vesicle-mediated transport"/>
    <property type="evidence" value="ECO:0007669"/>
    <property type="project" value="InterPro"/>
</dbReference>
<evidence type="ECO:0000256" key="9">
    <source>
        <dbReference type="ARBA" id="ARBA00029433"/>
    </source>
</evidence>
<proteinExistence type="inferred from homology"/>
<dbReference type="InterPro" id="IPR008153">
    <property type="entry name" value="GAE_dom"/>
</dbReference>
<keyword evidence="5 10" id="KW-0653">Protein transport</keyword>
<dbReference type="InterPro" id="IPR011989">
    <property type="entry name" value="ARM-like"/>
</dbReference>
<dbReference type="PROSITE" id="PS50180">
    <property type="entry name" value="GAE"/>
    <property type="match status" value="1"/>
</dbReference>
<dbReference type="SUPFAM" id="SSF49348">
    <property type="entry name" value="Clathrin adaptor appendage domain"/>
    <property type="match status" value="1"/>
</dbReference>
<dbReference type="Gene3D" id="2.60.40.1230">
    <property type="match status" value="1"/>
</dbReference>
<keyword evidence="12" id="KW-1185">Reference proteome</keyword>
<dbReference type="FunFam" id="1.25.10.10:FF:000030">
    <property type="entry name" value="AP-1 complex subunit gamma"/>
    <property type="match status" value="1"/>
</dbReference>
<evidence type="ECO:0000256" key="8">
    <source>
        <dbReference type="ARBA" id="ARBA00023329"/>
    </source>
</evidence>
<organism evidence="12 13">
    <name type="scientific">Temnothorax curvispinosus</name>
    <dbReference type="NCBI Taxonomy" id="300111"/>
    <lineage>
        <taxon>Eukaryota</taxon>
        <taxon>Metazoa</taxon>
        <taxon>Ecdysozoa</taxon>
        <taxon>Arthropoda</taxon>
        <taxon>Hexapoda</taxon>
        <taxon>Insecta</taxon>
        <taxon>Pterygota</taxon>
        <taxon>Neoptera</taxon>
        <taxon>Endopterygota</taxon>
        <taxon>Hymenoptera</taxon>
        <taxon>Apocrita</taxon>
        <taxon>Aculeata</taxon>
        <taxon>Formicoidea</taxon>
        <taxon>Formicidae</taxon>
        <taxon>Myrmicinae</taxon>
        <taxon>Temnothorax</taxon>
    </lineage>
</organism>
<dbReference type="Proteomes" id="UP000504618">
    <property type="component" value="Unplaced"/>
</dbReference>
<evidence type="ECO:0000256" key="4">
    <source>
        <dbReference type="ARBA" id="ARBA00022448"/>
    </source>
</evidence>